<dbReference type="AlphaFoldDB" id="A0A3A3Z063"/>
<feature type="region of interest" description="Disordered" evidence="1">
    <location>
        <begin position="32"/>
        <end position="53"/>
    </location>
</feature>
<name>A0A3A3Z063_9ACTN</name>
<dbReference type="NCBIfam" id="TIGR03941">
    <property type="entry name" value="tRNA_deam_assoc"/>
    <property type="match status" value="1"/>
</dbReference>
<dbReference type="InterPro" id="IPR023869">
    <property type="entry name" value="tRNA_Adeno_NH3ase_assoc_put"/>
</dbReference>
<proteinExistence type="predicted"/>
<sequence>MRHGTVDPAHRPRHPWRCTVTAGLAADRPEVLRAAPPPGAADPAGAEAADGADGADGAADFALAAWREDGAWSLAPLPPCTAGHLPDLLRALRQLPADAGALGLVSLADSTFLLVRVGGGETRLLVADPEAAEGTALGREAVDALVDAGADLAPEDDPWLGDLGLLADLGLEPAALRSLCEDDEAYPDELLGVLAEHLGLGPAYEAALDAT</sequence>
<reference evidence="2 3" key="1">
    <citation type="submission" date="2018-09" db="EMBL/GenBank/DDBJ databases">
        <title>YIM 75000 draft genome.</title>
        <authorList>
            <person name="Tang S."/>
            <person name="Feng Y."/>
        </authorList>
    </citation>
    <scope>NUCLEOTIDE SEQUENCE [LARGE SCALE GENOMIC DNA]</scope>
    <source>
        <strain evidence="2 3">YIM 75000</strain>
    </source>
</reference>
<protein>
    <recommendedName>
        <fullName evidence="4">tRNA adenosine deaminase</fullName>
    </recommendedName>
</protein>
<gene>
    <name evidence="2" type="ORF">D5H78_01035</name>
</gene>
<accession>A0A3A3Z063</accession>
<comment type="caution">
    <text evidence="2">The sequence shown here is derived from an EMBL/GenBank/DDBJ whole genome shotgun (WGS) entry which is preliminary data.</text>
</comment>
<dbReference type="EMBL" id="QZEZ01000001">
    <property type="protein sequence ID" value="RJK97640.1"/>
    <property type="molecule type" value="Genomic_DNA"/>
</dbReference>
<keyword evidence="3" id="KW-1185">Reference proteome</keyword>
<organism evidence="2 3">
    <name type="scientific">Vallicoccus soli</name>
    <dbReference type="NCBI Taxonomy" id="2339232"/>
    <lineage>
        <taxon>Bacteria</taxon>
        <taxon>Bacillati</taxon>
        <taxon>Actinomycetota</taxon>
        <taxon>Actinomycetes</taxon>
        <taxon>Motilibacterales</taxon>
        <taxon>Vallicoccaceae</taxon>
        <taxon>Vallicoccus</taxon>
    </lineage>
</organism>
<evidence type="ECO:0000256" key="1">
    <source>
        <dbReference type="SAM" id="MobiDB-lite"/>
    </source>
</evidence>
<evidence type="ECO:0000313" key="3">
    <source>
        <dbReference type="Proteomes" id="UP000265614"/>
    </source>
</evidence>
<dbReference type="OrthoDB" id="5189541at2"/>
<dbReference type="Proteomes" id="UP000265614">
    <property type="component" value="Unassembled WGS sequence"/>
</dbReference>
<feature type="compositionally biased region" description="Low complexity" evidence="1">
    <location>
        <begin position="41"/>
        <end position="53"/>
    </location>
</feature>
<evidence type="ECO:0000313" key="2">
    <source>
        <dbReference type="EMBL" id="RJK97640.1"/>
    </source>
</evidence>
<evidence type="ECO:0008006" key="4">
    <source>
        <dbReference type="Google" id="ProtNLM"/>
    </source>
</evidence>